<organism evidence="1 2">
    <name type="scientific">Bacteroides zoogleoformans</name>
    <dbReference type="NCBI Taxonomy" id="28119"/>
    <lineage>
        <taxon>Bacteria</taxon>
        <taxon>Pseudomonadati</taxon>
        <taxon>Bacteroidota</taxon>
        <taxon>Bacteroidia</taxon>
        <taxon>Bacteroidales</taxon>
        <taxon>Bacteroidaceae</taxon>
        <taxon>Bacteroides</taxon>
    </lineage>
</organism>
<evidence type="ECO:0000313" key="2">
    <source>
        <dbReference type="Proteomes" id="UP000238304"/>
    </source>
</evidence>
<dbReference type="InterPro" id="IPR036465">
    <property type="entry name" value="vWFA_dom_sf"/>
</dbReference>
<gene>
    <name evidence="1" type="ORF">C4H11_07360</name>
</gene>
<accession>A0ABM6T7Y2</accession>
<proteinExistence type="predicted"/>
<dbReference type="RefSeq" id="WP_106041079.1">
    <property type="nucleotide sequence ID" value="NZ_CP027231.1"/>
</dbReference>
<evidence type="ECO:0000313" key="1">
    <source>
        <dbReference type="EMBL" id="AVM52778.1"/>
    </source>
</evidence>
<dbReference type="Proteomes" id="UP000238304">
    <property type="component" value="Chromosome"/>
</dbReference>
<dbReference type="Gene3D" id="3.40.50.410">
    <property type="entry name" value="von Willebrand factor, type A domain"/>
    <property type="match status" value="1"/>
</dbReference>
<dbReference type="EMBL" id="CP027231">
    <property type="protein sequence ID" value="AVM52778.1"/>
    <property type="molecule type" value="Genomic_DNA"/>
</dbReference>
<evidence type="ECO:0008006" key="3">
    <source>
        <dbReference type="Google" id="ProtNLM"/>
    </source>
</evidence>
<name>A0ABM6T7Y2_9BACE</name>
<keyword evidence="2" id="KW-1185">Reference proteome</keyword>
<reference evidence="1 2" key="1">
    <citation type="submission" date="2018-02" db="EMBL/GenBank/DDBJ databases">
        <authorList>
            <person name="Holder M.E."/>
            <person name="Ajami N.J."/>
            <person name="Petrosino J.F."/>
        </authorList>
    </citation>
    <scope>NUCLEOTIDE SEQUENCE [LARGE SCALE GENOMIC DNA]</scope>
    <source>
        <strain evidence="1 2">ATCC 33285</strain>
    </source>
</reference>
<sequence>MAKNEKQWSSATPGLLIILLDQSGSMMNAYEGTTRTKFATLAVNKVIDNIIQKNFDGDAPKNRCFISVIGYNHDVKELCSGWLKDLDASPLRYETLKKKTPDGTGGIVEVEVKQPVWVEPIDKNGATNMLGAFQIAKELVEKWMSDNLDGPAPVIINISDGVPYYDRKDPSDCMKETVILANEIMSLSNSDGNVLIFNAQIDDANGKVVFPSNRAEVSQEEAQFLYDITSEVPESYKAAAAKNELPTKEGSRGCIFGADGVQLIQLIDFGSSKGQNDDKR</sequence>
<protein>
    <recommendedName>
        <fullName evidence="3">VWFA domain-containing protein</fullName>
    </recommendedName>
</protein>
<dbReference type="SUPFAM" id="SSF53300">
    <property type="entry name" value="vWA-like"/>
    <property type="match status" value="1"/>
</dbReference>